<dbReference type="GO" id="GO:0005524">
    <property type="term" value="F:ATP binding"/>
    <property type="evidence" value="ECO:0007669"/>
    <property type="project" value="UniProtKB-KW"/>
</dbReference>
<name>A0A1G6IRR3_9BACI</name>
<keyword evidence="8" id="KW-0067">ATP-binding</keyword>
<dbReference type="NCBIfam" id="TIGR00147">
    <property type="entry name" value="YegS/Rv2252/BmrU family lipid kinase"/>
    <property type="match status" value="1"/>
</dbReference>
<keyword evidence="7 14" id="KW-0418">Kinase</keyword>
<dbReference type="PANTHER" id="PTHR12358:SF106">
    <property type="entry name" value="LIPID KINASE YEGS"/>
    <property type="match status" value="1"/>
</dbReference>
<dbReference type="STRING" id="1612202.SAMN05421734_104117"/>
<dbReference type="Proteomes" id="UP000242949">
    <property type="component" value="Unassembled WGS sequence"/>
</dbReference>
<dbReference type="RefSeq" id="WP_090795074.1">
    <property type="nucleotide sequence ID" value="NZ_FMYI01000004.1"/>
</dbReference>
<comment type="cofactor">
    <cofactor evidence="1">
        <name>Mg(2+)</name>
        <dbReference type="ChEBI" id="CHEBI:18420"/>
    </cofactor>
</comment>
<dbReference type="SMART" id="SM00046">
    <property type="entry name" value="DAGKc"/>
    <property type="match status" value="1"/>
</dbReference>
<evidence type="ECO:0000256" key="8">
    <source>
        <dbReference type="ARBA" id="ARBA00022840"/>
    </source>
</evidence>
<evidence type="ECO:0000313" key="14">
    <source>
        <dbReference type="EMBL" id="SDC09113.1"/>
    </source>
</evidence>
<evidence type="ECO:0000256" key="1">
    <source>
        <dbReference type="ARBA" id="ARBA00001946"/>
    </source>
</evidence>
<proteinExistence type="inferred from homology"/>
<dbReference type="AlphaFoldDB" id="A0A1G6IRR3"/>
<dbReference type="GO" id="GO:0005886">
    <property type="term" value="C:plasma membrane"/>
    <property type="evidence" value="ECO:0007669"/>
    <property type="project" value="TreeGrafter"/>
</dbReference>
<evidence type="ECO:0000256" key="4">
    <source>
        <dbReference type="ARBA" id="ARBA00022679"/>
    </source>
</evidence>
<keyword evidence="15" id="KW-1185">Reference proteome</keyword>
<dbReference type="Pfam" id="PF19279">
    <property type="entry name" value="YegS_C"/>
    <property type="match status" value="1"/>
</dbReference>
<keyword evidence="5" id="KW-0479">Metal-binding</keyword>
<dbReference type="InterPro" id="IPR017438">
    <property type="entry name" value="ATP-NAD_kinase_N"/>
</dbReference>
<gene>
    <name evidence="14" type="ORF">SAMN05421734_104117</name>
</gene>
<dbReference type="GO" id="GO:0046872">
    <property type="term" value="F:metal ion binding"/>
    <property type="evidence" value="ECO:0007669"/>
    <property type="project" value="UniProtKB-KW"/>
</dbReference>
<dbReference type="NCBIfam" id="NF009874">
    <property type="entry name" value="PRK13337.1"/>
    <property type="match status" value="1"/>
</dbReference>
<accession>A0A1G6IRR3</accession>
<dbReference type="InterPro" id="IPR016064">
    <property type="entry name" value="NAD/diacylglycerol_kinase_sf"/>
</dbReference>
<feature type="domain" description="DAGKc" evidence="13">
    <location>
        <begin position="1"/>
        <end position="130"/>
    </location>
</feature>
<dbReference type="SUPFAM" id="SSF111331">
    <property type="entry name" value="NAD kinase/diacylglycerol kinase-like"/>
    <property type="match status" value="1"/>
</dbReference>
<dbReference type="Gene3D" id="3.40.50.10330">
    <property type="entry name" value="Probable inorganic polyphosphate/atp-NAD kinase, domain 1"/>
    <property type="match status" value="1"/>
</dbReference>
<keyword evidence="11" id="KW-0594">Phospholipid biosynthesis</keyword>
<evidence type="ECO:0000313" key="15">
    <source>
        <dbReference type="Proteomes" id="UP000242949"/>
    </source>
</evidence>
<dbReference type="Pfam" id="PF00781">
    <property type="entry name" value="DAGK_cat"/>
    <property type="match status" value="1"/>
</dbReference>
<evidence type="ECO:0000256" key="7">
    <source>
        <dbReference type="ARBA" id="ARBA00022777"/>
    </source>
</evidence>
<evidence type="ECO:0000256" key="6">
    <source>
        <dbReference type="ARBA" id="ARBA00022741"/>
    </source>
</evidence>
<evidence type="ECO:0000256" key="3">
    <source>
        <dbReference type="ARBA" id="ARBA00022516"/>
    </source>
</evidence>
<comment type="similarity">
    <text evidence="2">Belongs to the diacylglycerol/lipid kinase family.</text>
</comment>
<keyword evidence="6" id="KW-0547">Nucleotide-binding</keyword>
<dbReference type="PANTHER" id="PTHR12358">
    <property type="entry name" value="SPHINGOSINE KINASE"/>
    <property type="match status" value="1"/>
</dbReference>
<evidence type="ECO:0000256" key="10">
    <source>
        <dbReference type="ARBA" id="ARBA00023098"/>
    </source>
</evidence>
<dbReference type="Gene3D" id="2.60.200.40">
    <property type="match status" value="1"/>
</dbReference>
<dbReference type="InterPro" id="IPR001206">
    <property type="entry name" value="Diacylglycerol_kinase_cat_dom"/>
</dbReference>
<reference evidence="15" key="1">
    <citation type="submission" date="2016-09" db="EMBL/GenBank/DDBJ databases">
        <authorList>
            <person name="Varghese N."/>
            <person name="Submissions S."/>
        </authorList>
    </citation>
    <scope>NUCLEOTIDE SEQUENCE [LARGE SCALE GENOMIC DNA]</scope>
    <source>
        <strain evidence="15">S5</strain>
    </source>
</reference>
<dbReference type="OrthoDB" id="142078at2"/>
<evidence type="ECO:0000259" key="13">
    <source>
        <dbReference type="PROSITE" id="PS50146"/>
    </source>
</evidence>
<dbReference type="PROSITE" id="PS50146">
    <property type="entry name" value="DAGK"/>
    <property type="match status" value="1"/>
</dbReference>
<evidence type="ECO:0000256" key="9">
    <source>
        <dbReference type="ARBA" id="ARBA00022842"/>
    </source>
</evidence>
<evidence type="ECO:0000256" key="5">
    <source>
        <dbReference type="ARBA" id="ARBA00022723"/>
    </source>
</evidence>
<dbReference type="EMBL" id="FMYI01000004">
    <property type="protein sequence ID" value="SDC09113.1"/>
    <property type="molecule type" value="Genomic_DNA"/>
</dbReference>
<evidence type="ECO:0000256" key="2">
    <source>
        <dbReference type="ARBA" id="ARBA00005983"/>
    </source>
</evidence>
<keyword evidence="10" id="KW-0443">Lipid metabolism</keyword>
<dbReference type="NCBIfam" id="NF009603">
    <property type="entry name" value="PRK13055.1"/>
    <property type="match status" value="1"/>
</dbReference>
<dbReference type="InterPro" id="IPR045540">
    <property type="entry name" value="YegS/DAGK_C"/>
</dbReference>
<dbReference type="InterPro" id="IPR050187">
    <property type="entry name" value="Lipid_Phosphate_FormReg"/>
</dbReference>
<sequence>MKRARIIYNPTSGREAFKQKLPDILVKFEEAGYVTSAHRTRSKGDATTAATKACEDEFDIVVAVGGDGTINEVVTGISNQSYRPKLGIIPAGTTNDFARALKIPKSFEKAVDVILDNNIHALDVGQVNDCFFVNIAGGGKLTEVSYEVPSKLKTVLGQLAYVMKGVEMLPRFRPIHTRIEYDDEVFEGEIMLFLIANSNSVGGFEKLAQNAKMNDGLFDLFVLKKTNMAEFARVITAALRGQHVNDPNILHVQARDIKVVTDEKMQLNIDGEYGGVLPGHFVNLQEHIEFFLPTEDQQMIEDDPVKQEYIEKLTTEHDFEE</sequence>
<keyword evidence="12" id="KW-1208">Phospholipid metabolism</keyword>
<dbReference type="InterPro" id="IPR005218">
    <property type="entry name" value="Diacylglycerol/lipid_kinase"/>
</dbReference>
<organism evidence="14 15">
    <name type="scientific">Pelagirhabdus alkalitolerans</name>
    <dbReference type="NCBI Taxonomy" id="1612202"/>
    <lineage>
        <taxon>Bacteria</taxon>
        <taxon>Bacillati</taxon>
        <taxon>Bacillota</taxon>
        <taxon>Bacilli</taxon>
        <taxon>Bacillales</taxon>
        <taxon>Bacillaceae</taxon>
        <taxon>Pelagirhabdus</taxon>
    </lineage>
</organism>
<evidence type="ECO:0000256" key="12">
    <source>
        <dbReference type="ARBA" id="ARBA00023264"/>
    </source>
</evidence>
<keyword evidence="9" id="KW-0460">Magnesium</keyword>
<protein>
    <submittedName>
        <fullName evidence="14">Diacylglycerol kinase</fullName>
    </submittedName>
</protein>
<dbReference type="GO" id="GO:0004143">
    <property type="term" value="F:ATP-dependent diacylglycerol kinase activity"/>
    <property type="evidence" value="ECO:0007669"/>
    <property type="project" value="TreeGrafter"/>
</dbReference>
<dbReference type="GO" id="GO:0008654">
    <property type="term" value="P:phospholipid biosynthetic process"/>
    <property type="evidence" value="ECO:0007669"/>
    <property type="project" value="UniProtKB-KW"/>
</dbReference>
<keyword evidence="3" id="KW-0444">Lipid biosynthesis</keyword>
<evidence type="ECO:0000256" key="11">
    <source>
        <dbReference type="ARBA" id="ARBA00023209"/>
    </source>
</evidence>
<keyword evidence="4" id="KW-0808">Transferase</keyword>